<keyword evidence="3" id="KW-1185">Reference proteome</keyword>
<sequence>MAVAARARPSARARAGPPARRGRRDGRLKMREYALRAVGDASDTDASPSGEVFVARVPLEGFEGVSTAAAAVFGARGARRASDAHWMVLVRHAGDDHASVYDFLPTSPKSPATAAKLLAGREVRGEIRSRRMAGVPARGRRCVRVGTTRVGLGGRIGIESAISDFHARWNAEELKLGTNDCRNHAKELAKWLTCDYGQGLEFDVGENGDMTCRQTEEFATEEEDDVVPEFVPEPTMRPRSTVAAAARSERKEKKRQKSKGAKKSPKKS</sequence>
<evidence type="ECO:0000256" key="1">
    <source>
        <dbReference type="SAM" id="MobiDB-lite"/>
    </source>
</evidence>
<evidence type="ECO:0000313" key="2">
    <source>
        <dbReference type="EMBL" id="CEF97224.1"/>
    </source>
</evidence>
<protein>
    <submittedName>
        <fullName evidence="2">Unnamed product</fullName>
    </submittedName>
</protein>
<dbReference type="GeneID" id="34945698"/>
<feature type="compositionally biased region" description="Low complexity" evidence="1">
    <location>
        <begin position="1"/>
        <end position="19"/>
    </location>
</feature>
<dbReference type="OrthoDB" id="10517221at2759"/>
<dbReference type="PANTHER" id="PTHR36342:SF1">
    <property type="entry name" value="PTB DOMAIN ENGULFMENT ADAPTER"/>
    <property type="match status" value="1"/>
</dbReference>
<feature type="region of interest" description="Disordered" evidence="1">
    <location>
        <begin position="218"/>
        <end position="268"/>
    </location>
</feature>
<gene>
    <name evidence="2" type="ORF">OT_ostta03g03880</name>
</gene>
<dbReference type="PANTHER" id="PTHR36342">
    <property type="entry name" value="PTB DOMAIN ENGULFMENT ADAPTER"/>
    <property type="match status" value="1"/>
</dbReference>
<organism evidence="2 3">
    <name type="scientific">Ostreococcus tauri</name>
    <name type="common">Marine green alga</name>
    <dbReference type="NCBI Taxonomy" id="70448"/>
    <lineage>
        <taxon>Eukaryota</taxon>
        <taxon>Viridiplantae</taxon>
        <taxon>Chlorophyta</taxon>
        <taxon>Mamiellophyceae</taxon>
        <taxon>Mamiellales</taxon>
        <taxon>Bathycoccaceae</taxon>
        <taxon>Ostreococcus</taxon>
    </lineage>
</organism>
<feature type="compositionally biased region" description="Basic residues" evidence="1">
    <location>
        <begin position="252"/>
        <end position="268"/>
    </location>
</feature>
<evidence type="ECO:0000313" key="3">
    <source>
        <dbReference type="Proteomes" id="UP000009170"/>
    </source>
</evidence>
<reference evidence="3" key="1">
    <citation type="journal article" date="2006" name="Proc. Natl. Acad. Sci. U.S.A.">
        <title>Genome analysis of the smallest free-living eukaryote Ostreococcus tauri unveils many unique features.</title>
        <authorList>
            <person name="Derelle E."/>
            <person name="Ferraz C."/>
            <person name="Rombauts S."/>
            <person name="Rouze P."/>
            <person name="Worden A.Z."/>
            <person name="Robbens S."/>
            <person name="Partensky F."/>
            <person name="Degroeve S."/>
            <person name="Echeynie S."/>
            <person name="Cooke R."/>
            <person name="Saeys Y."/>
            <person name="Wuyts J."/>
            <person name="Jabbari K."/>
            <person name="Bowler C."/>
            <person name="Panaud O."/>
            <person name="Piegu B."/>
            <person name="Ball S.G."/>
            <person name="Ral J.-P."/>
            <person name="Bouget F.-Y."/>
            <person name="Piganeau G."/>
            <person name="De Baets B."/>
            <person name="Picard A."/>
            <person name="Delseny M."/>
            <person name="Demaille J."/>
            <person name="Van de Peer Y."/>
            <person name="Moreau H."/>
        </authorList>
    </citation>
    <scope>NUCLEOTIDE SEQUENCE [LARGE SCALE GENOMIC DNA]</scope>
    <source>
        <strain evidence="3">OTTH 0595 / CCAP 157/2 / RCC745</strain>
    </source>
</reference>
<dbReference type="EMBL" id="CAID01000003">
    <property type="protein sequence ID" value="CEF97224.1"/>
    <property type="molecule type" value="Genomic_DNA"/>
</dbReference>
<dbReference type="AlphaFoldDB" id="A0A090M512"/>
<proteinExistence type="predicted"/>
<dbReference type="RefSeq" id="XP_022838558.1">
    <property type="nucleotide sequence ID" value="XM_022984833.1"/>
</dbReference>
<name>A0A090M512_OSTTA</name>
<comment type="caution">
    <text evidence="2">The sequence shown here is derived from an EMBL/GenBank/DDBJ whole genome shotgun (WGS) entry which is preliminary data.</text>
</comment>
<dbReference type="Proteomes" id="UP000009170">
    <property type="component" value="Unassembled WGS sequence"/>
</dbReference>
<dbReference type="KEGG" id="ota:OT_ostta03g03880"/>
<reference evidence="2 3" key="2">
    <citation type="journal article" date="2014" name="BMC Genomics">
        <title>An improved genome of the model marine alga Ostreococcus tauri unfolds by assessing Illumina de novo assemblies.</title>
        <authorList>
            <person name="Blanc-Mathieu R."/>
            <person name="Verhelst B."/>
            <person name="Derelle E."/>
            <person name="Rombauts S."/>
            <person name="Bouget F.Y."/>
            <person name="Carre I."/>
            <person name="Chateau A."/>
            <person name="Eyre-Walker A."/>
            <person name="Grimsley N."/>
            <person name="Moreau H."/>
            <person name="Piegu B."/>
            <person name="Rivals E."/>
            <person name="Schackwitz W."/>
            <person name="Van de Peer Y."/>
            <person name="Piganeau G."/>
        </authorList>
    </citation>
    <scope>NUCLEOTIDE SEQUENCE [LARGE SCALE GENOMIC DNA]</scope>
    <source>
        <strain evidence="3">OTTH 0595 / CCAP 157/2 / RCC745</strain>
    </source>
</reference>
<accession>A0A090M512</accession>
<feature type="compositionally biased region" description="Acidic residues" evidence="1">
    <location>
        <begin position="218"/>
        <end position="227"/>
    </location>
</feature>
<feature type="region of interest" description="Disordered" evidence="1">
    <location>
        <begin position="1"/>
        <end position="26"/>
    </location>
</feature>
<dbReference type="InParanoid" id="A0A090M512"/>